<feature type="domain" description="Methyl-accepting transducer" evidence="3">
    <location>
        <begin position="36"/>
        <end position="286"/>
    </location>
</feature>
<dbReference type="Gene3D" id="1.10.287.950">
    <property type="entry name" value="Methyl-accepting chemotaxis protein"/>
    <property type="match status" value="1"/>
</dbReference>
<protein>
    <submittedName>
        <fullName evidence="4">Methyl-accepting chemotaxis protein</fullName>
    </submittedName>
</protein>
<dbReference type="STRING" id="1195236.CTER_3968"/>
<dbReference type="Proteomes" id="UP000014155">
    <property type="component" value="Unassembled WGS sequence"/>
</dbReference>
<keyword evidence="5" id="KW-1185">Reference proteome</keyword>
<dbReference type="SUPFAM" id="SSF58104">
    <property type="entry name" value="Methyl-accepting chemotaxis protein (MCP) signaling domain"/>
    <property type="match status" value="1"/>
</dbReference>
<keyword evidence="1 2" id="KW-0807">Transducer</keyword>
<evidence type="ECO:0000256" key="1">
    <source>
        <dbReference type="ARBA" id="ARBA00023224"/>
    </source>
</evidence>
<dbReference type="RefSeq" id="WP_004628666.1">
    <property type="nucleotide sequence ID" value="NZ_AORV01000057.1"/>
</dbReference>
<evidence type="ECO:0000256" key="2">
    <source>
        <dbReference type="PROSITE-ProRule" id="PRU00284"/>
    </source>
</evidence>
<dbReference type="PANTHER" id="PTHR32089:SF112">
    <property type="entry name" value="LYSOZYME-LIKE PROTEIN-RELATED"/>
    <property type="match status" value="1"/>
</dbReference>
<dbReference type="EMBL" id="AORV01000057">
    <property type="protein sequence ID" value="EMS70301.1"/>
    <property type="molecule type" value="Genomic_DNA"/>
</dbReference>
<dbReference type="GO" id="GO:0007165">
    <property type="term" value="P:signal transduction"/>
    <property type="evidence" value="ECO:0007669"/>
    <property type="project" value="UniProtKB-KW"/>
</dbReference>
<dbReference type="eggNOG" id="COG0840">
    <property type="taxonomic scope" value="Bacteria"/>
</dbReference>
<dbReference type="Pfam" id="PF00015">
    <property type="entry name" value="MCPsignal"/>
    <property type="match status" value="1"/>
</dbReference>
<dbReference type="InterPro" id="IPR004089">
    <property type="entry name" value="MCPsignal_dom"/>
</dbReference>
<accession>S0FJ83</accession>
<evidence type="ECO:0000313" key="5">
    <source>
        <dbReference type="Proteomes" id="UP000014155"/>
    </source>
</evidence>
<evidence type="ECO:0000259" key="3">
    <source>
        <dbReference type="PROSITE" id="PS50111"/>
    </source>
</evidence>
<reference evidence="4 5" key="1">
    <citation type="journal article" date="2013" name="Genome Announc.">
        <title>Draft Genome Sequence of the Cellulolytic, Mesophilic, Anaerobic Bacterium Clostridium termitidis Strain CT1112 (DSM 5398).</title>
        <authorList>
            <person name="Lal S."/>
            <person name="Ramachandran U."/>
            <person name="Zhang X."/>
            <person name="Munir R."/>
            <person name="Sparling R."/>
            <person name="Levin D.B."/>
        </authorList>
    </citation>
    <scope>NUCLEOTIDE SEQUENCE [LARGE SCALE GENOMIC DNA]</scope>
    <source>
        <strain evidence="4 5">CT1112</strain>
    </source>
</reference>
<evidence type="ECO:0000313" key="4">
    <source>
        <dbReference type="EMBL" id="EMS70301.1"/>
    </source>
</evidence>
<dbReference type="PROSITE" id="PS50111">
    <property type="entry name" value="CHEMOTAXIS_TRANSDUC_2"/>
    <property type="match status" value="1"/>
</dbReference>
<comment type="caution">
    <text evidence="4">The sequence shown here is derived from an EMBL/GenBank/DDBJ whole genome shotgun (WGS) entry which is preliminary data.</text>
</comment>
<proteinExistence type="predicted"/>
<dbReference type="PATRIC" id="fig|1195236.3.peg.4179"/>
<dbReference type="GO" id="GO:0016020">
    <property type="term" value="C:membrane"/>
    <property type="evidence" value="ECO:0007669"/>
    <property type="project" value="InterPro"/>
</dbReference>
<dbReference type="SMART" id="SM00283">
    <property type="entry name" value="MA"/>
    <property type="match status" value="1"/>
</dbReference>
<organism evidence="4 5">
    <name type="scientific">Ruminiclostridium cellobioparum subsp. termitidis CT1112</name>
    <dbReference type="NCBI Taxonomy" id="1195236"/>
    <lineage>
        <taxon>Bacteria</taxon>
        <taxon>Bacillati</taxon>
        <taxon>Bacillota</taxon>
        <taxon>Clostridia</taxon>
        <taxon>Eubacteriales</taxon>
        <taxon>Oscillospiraceae</taxon>
        <taxon>Ruminiclostridium</taxon>
    </lineage>
</organism>
<dbReference type="AlphaFoldDB" id="S0FJ83"/>
<sequence length="333" mass="35461">MAEALLAVRTALKGMAVKVQNISKKLASHSQNLSKTTGESVSSLTQVVSTITEVAGGNSSQAHNINNINFTLSEVAGVIENITDGAANGAARAVESLETIKEGQQAVDVQTEKMKENIQVTYETSRSVNELSEMISQVSSTIKIITSIADQTNLLALNAAIEAARAGEAGKGFSVVSDEIRKLAEESAKAAKIIIDLTNQTSEKTGQVVENINTANILMDEQQEALAVTQAAFEKIKSSFGHIVSGFQNTADEIEHVNRKSKTISGQTQDMAATAQQTAASMEEISAAGQEQLAAVEIIAQSSKELSELAEELNREMGIFKVNRNNPEVNKLI</sequence>
<gene>
    <name evidence="4" type="ORF">CTER_3968</name>
</gene>
<dbReference type="PANTHER" id="PTHR32089">
    <property type="entry name" value="METHYL-ACCEPTING CHEMOTAXIS PROTEIN MCPB"/>
    <property type="match status" value="1"/>
</dbReference>
<name>S0FJ83_RUMCE</name>